<protein>
    <submittedName>
        <fullName evidence="1">2-C-methyl-D-erythritol 2,4-cyclodiphosphate synthase</fullName>
    </submittedName>
</protein>
<gene>
    <name evidence="1" type="ORF">ENN50_01365</name>
</gene>
<dbReference type="GO" id="GO:0016114">
    <property type="term" value="P:terpenoid biosynthetic process"/>
    <property type="evidence" value="ECO:0007669"/>
    <property type="project" value="InterPro"/>
</dbReference>
<dbReference type="EMBL" id="DSBW01000031">
    <property type="protein sequence ID" value="HED30345.1"/>
    <property type="molecule type" value="Genomic_DNA"/>
</dbReference>
<dbReference type="InterPro" id="IPR036571">
    <property type="entry name" value="MECDP_synthase_sf"/>
</dbReference>
<proteinExistence type="predicted"/>
<feature type="non-terminal residue" evidence="1">
    <location>
        <position position="1"/>
    </location>
</feature>
<dbReference type="AlphaFoldDB" id="A0A831SQN7"/>
<dbReference type="Proteomes" id="UP000886335">
    <property type="component" value="Unassembled WGS sequence"/>
</dbReference>
<name>A0A831SQN7_PROAE</name>
<comment type="caution">
    <text evidence="1">The sequence shown here is derived from an EMBL/GenBank/DDBJ whole genome shotgun (WGS) entry which is preliminary data.</text>
</comment>
<organism evidence="1">
    <name type="scientific">Prosthecochloris aestuarii</name>
    <dbReference type="NCBI Taxonomy" id="1102"/>
    <lineage>
        <taxon>Bacteria</taxon>
        <taxon>Pseudomonadati</taxon>
        <taxon>Chlorobiota</taxon>
        <taxon>Chlorobiia</taxon>
        <taxon>Chlorobiales</taxon>
        <taxon>Chlorobiaceae</taxon>
        <taxon>Prosthecochloris</taxon>
    </lineage>
</organism>
<evidence type="ECO:0000313" key="1">
    <source>
        <dbReference type="EMBL" id="HED30345.1"/>
    </source>
</evidence>
<accession>A0A831SQN7</accession>
<dbReference type="SUPFAM" id="SSF69765">
    <property type="entry name" value="IpsF-like"/>
    <property type="match status" value="1"/>
</dbReference>
<reference evidence="1" key="1">
    <citation type="journal article" date="2020" name="mSystems">
        <title>Genome- and Community-Level Interaction Insights into Carbon Utilization and Element Cycling Functions of Hydrothermarchaeota in Hydrothermal Sediment.</title>
        <authorList>
            <person name="Zhou Z."/>
            <person name="Liu Y."/>
            <person name="Xu W."/>
            <person name="Pan J."/>
            <person name="Luo Z.H."/>
            <person name="Li M."/>
        </authorList>
    </citation>
    <scope>NUCLEOTIDE SEQUENCE [LARGE SCALE GENOMIC DNA]</scope>
    <source>
        <strain evidence="1">SpSt-1181</strain>
    </source>
</reference>
<sequence length="27" mass="2920">TNEKLGYIGREEGAAAHAICLIETKEC</sequence>
<dbReference type="GO" id="GO:0008685">
    <property type="term" value="F:2-C-methyl-D-erythritol 2,4-cyclodiphosphate synthase activity"/>
    <property type="evidence" value="ECO:0007669"/>
    <property type="project" value="InterPro"/>
</dbReference>